<evidence type="ECO:0000256" key="1">
    <source>
        <dbReference type="ARBA" id="ARBA00006484"/>
    </source>
</evidence>
<dbReference type="GO" id="GO:0030497">
    <property type="term" value="P:fatty acid elongation"/>
    <property type="evidence" value="ECO:0007669"/>
    <property type="project" value="TreeGrafter"/>
</dbReference>
<accession>A0A0L8BDE0</accession>
<organism evidence="3 4">
    <name type="scientific">Ensifer adhaerens</name>
    <name type="common">Sinorhizobium morelense</name>
    <dbReference type="NCBI Taxonomy" id="106592"/>
    <lineage>
        <taxon>Bacteria</taxon>
        <taxon>Pseudomonadati</taxon>
        <taxon>Pseudomonadota</taxon>
        <taxon>Alphaproteobacteria</taxon>
        <taxon>Hyphomicrobiales</taxon>
        <taxon>Rhizobiaceae</taxon>
        <taxon>Sinorhizobium/Ensifer group</taxon>
        <taxon>Ensifer</taxon>
    </lineage>
</organism>
<dbReference type="Pfam" id="PF13561">
    <property type="entry name" value="adh_short_C2"/>
    <property type="match status" value="1"/>
</dbReference>
<evidence type="ECO:0000313" key="4">
    <source>
        <dbReference type="Proteomes" id="UP000037425"/>
    </source>
</evidence>
<dbReference type="GO" id="GO:0016616">
    <property type="term" value="F:oxidoreductase activity, acting on the CH-OH group of donors, NAD or NADP as acceptor"/>
    <property type="evidence" value="ECO:0007669"/>
    <property type="project" value="TreeGrafter"/>
</dbReference>
<comment type="caution">
    <text evidence="3">The sequence shown here is derived from an EMBL/GenBank/DDBJ whole genome shotgun (WGS) entry which is preliminary data.</text>
</comment>
<keyword evidence="2" id="KW-0560">Oxidoreductase</keyword>
<dbReference type="PRINTS" id="PR00081">
    <property type="entry name" value="GDHRDH"/>
</dbReference>
<dbReference type="AlphaFoldDB" id="A0A0L8BDE0"/>
<dbReference type="CDD" id="cd05233">
    <property type="entry name" value="SDR_c"/>
    <property type="match status" value="1"/>
</dbReference>
<evidence type="ECO:0000256" key="2">
    <source>
        <dbReference type="ARBA" id="ARBA00023002"/>
    </source>
</evidence>
<gene>
    <name evidence="3" type="ORF">AC244_33305</name>
</gene>
<protein>
    <submittedName>
        <fullName evidence="3">3-ketoacyl-ACP reductase</fullName>
    </submittedName>
</protein>
<proteinExistence type="inferred from homology"/>
<reference evidence="4" key="1">
    <citation type="submission" date="2015-07" db="EMBL/GenBank/DDBJ databases">
        <title>Whole genome sequence of an Ensifer adhaerens strain isolated from a cave pool in the Wind Cave National Park.</title>
        <authorList>
            <person name="Eng W.W.H."/>
            <person name="Gan H.M."/>
            <person name="Barton H.A."/>
            <person name="Savka M.A."/>
        </authorList>
    </citation>
    <scope>NUCLEOTIDE SEQUENCE [LARGE SCALE GENOMIC DNA]</scope>
    <source>
        <strain evidence="4">SD006</strain>
    </source>
</reference>
<dbReference type="FunFam" id="3.40.50.720:FF:000173">
    <property type="entry name" value="3-oxoacyl-[acyl-carrier protein] reductase"/>
    <property type="match status" value="1"/>
</dbReference>
<dbReference type="EMBL" id="LGAP01000048">
    <property type="protein sequence ID" value="KOF12609.1"/>
    <property type="molecule type" value="Genomic_DNA"/>
</dbReference>
<dbReference type="RefSeq" id="WP_053253090.1">
    <property type="nucleotide sequence ID" value="NZ_LGAP01000048.1"/>
</dbReference>
<evidence type="ECO:0000313" key="3">
    <source>
        <dbReference type="EMBL" id="KOF12609.1"/>
    </source>
</evidence>
<dbReference type="Proteomes" id="UP000037425">
    <property type="component" value="Unassembled WGS sequence"/>
</dbReference>
<dbReference type="PATRIC" id="fig|106592.7.peg.6147"/>
<dbReference type="NCBIfam" id="NF009466">
    <property type="entry name" value="PRK12826.1-2"/>
    <property type="match status" value="1"/>
</dbReference>
<dbReference type="PANTHER" id="PTHR42760:SF129">
    <property type="entry name" value="OXIDOREDUCTASE"/>
    <property type="match status" value="1"/>
</dbReference>
<sequence>MTNGPTARIAVVTGGTTGIGLATTRYLLQRGYRVAIFGQNEGHVRNAKDELAREFGAERLFARTVDLGQPRQITTFFRELEQSWGSVAVLVCNAGVSPKGVDGPSPFSEVSLDEWNLVLSTNLTGAMLCCQAVLPGMVRHGFGRIVFVGSVAGRTLPRIAGSAYVASKAAIAGLARSLVWPYAAHGITANVVAPGRIATAMAGGISKPTNQAALARIPAGRMGHPNEVAAAIGFLTCDDAAFVNGAILDVNGGEYAPA</sequence>
<dbReference type="PANTHER" id="PTHR42760">
    <property type="entry name" value="SHORT-CHAIN DEHYDROGENASES/REDUCTASES FAMILY MEMBER"/>
    <property type="match status" value="1"/>
</dbReference>
<dbReference type="Gene3D" id="3.40.50.720">
    <property type="entry name" value="NAD(P)-binding Rossmann-like Domain"/>
    <property type="match status" value="1"/>
</dbReference>
<dbReference type="InterPro" id="IPR036291">
    <property type="entry name" value="NAD(P)-bd_dom_sf"/>
</dbReference>
<dbReference type="InterPro" id="IPR002347">
    <property type="entry name" value="SDR_fam"/>
</dbReference>
<dbReference type="PRINTS" id="PR00080">
    <property type="entry name" value="SDRFAMILY"/>
</dbReference>
<dbReference type="SUPFAM" id="SSF51735">
    <property type="entry name" value="NAD(P)-binding Rossmann-fold domains"/>
    <property type="match status" value="1"/>
</dbReference>
<name>A0A0L8BDE0_ENSAD</name>
<dbReference type="OrthoDB" id="9779623at2"/>
<comment type="similarity">
    <text evidence="1">Belongs to the short-chain dehydrogenases/reductases (SDR) family.</text>
</comment>